<protein>
    <recommendedName>
        <fullName evidence="7">Retrotransposon gag domain-containing protein</fullName>
    </recommendedName>
</protein>
<dbReference type="OrthoDB" id="116720at2759"/>
<reference evidence="4 6" key="1">
    <citation type="submission" date="2018-09" db="EMBL/GenBank/DDBJ databases">
        <title>Genomic investigation of the strawberry pathogen Phytophthora fragariae indicates pathogenicity is determined by transcriptional variation in three key races.</title>
        <authorList>
            <person name="Adams T.M."/>
            <person name="Armitage A.D."/>
            <person name="Sobczyk M.K."/>
            <person name="Bates H.J."/>
            <person name="Dunwell J.M."/>
            <person name="Nellist C.F."/>
            <person name="Harrison R.J."/>
        </authorList>
    </citation>
    <scope>NUCLEOTIDE SEQUENCE [LARGE SCALE GENOMIC DNA]</scope>
    <source>
        <strain evidence="1 4">SCRP249</strain>
        <strain evidence="2 6">SCRP324</strain>
        <strain evidence="3 5">SCRP333</strain>
    </source>
</reference>
<evidence type="ECO:0000313" key="4">
    <source>
        <dbReference type="Proteomes" id="UP000429607"/>
    </source>
</evidence>
<evidence type="ECO:0000313" key="1">
    <source>
        <dbReference type="EMBL" id="KAE9021877.1"/>
    </source>
</evidence>
<organism evidence="1 4">
    <name type="scientific">Phytophthora rubi</name>
    <dbReference type="NCBI Taxonomy" id="129364"/>
    <lineage>
        <taxon>Eukaryota</taxon>
        <taxon>Sar</taxon>
        <taxon>Stramenopiles</taxon>
        <taxon>Oomycota</taxon>
        <taxon>Peronosporomycetes</taxon>
        <taxon>Peronosporales</taxon>
        <taxon>Peronosporaceae</taxon>
        <taxon>Phytophthora</taxon>
    </lineage>
</organism>
<evidence type="ECO:0000313" key="3">
    <source>
        <dbReference type="EMBL" id="KAE9357394.1"/>
    </source>
</evidence>
<evidence type="ECO:0008006" key="7">
    <source>
        <dbReference type="Google" id="ProtNLM"/>
    </source>
</evidence>
<name>A0A6A3LUU3_9STRA</name>
<sequence>MSLQQAEKLLIRQYFTKIDEDAIRDEIRGATKKSNESYEMFSQRLQNMADSLPAGVGKRSNAKAALSAFIKKACPSQTTQLDFWLSTQNQDVRPRAAMNKLVDLLGRLTRSDGVFADCDVYKKTNATVAPSTKAIAAMATIVDRKRKNGGGGGDRSFKYGPFVQPAWVTENTLCHKCKGRGHIARDPTCPKNTKAKKESPLKLAAMKAIAEVSA</sequence>
<dbReference type="Gene3D" id="4.10.60.10">
    <property type="entry name" value="Zinc finger, CCHC-type"/>
    <property type="match status" value="1"/>
</dbReference>
<dbReference type="AlphaFoldDB" id="A0A6A3LUU3"/>
<accession>A0A6A3LUU3</accession>
<gene>
    <name evidence="1" type="ORF">PR001_g13278</name>
    <name evidence="2" type="ORF">PR002_g1711</name>
    <name evidence="3" type="ORF">PR003_g1810</name>
</gene>
<evidence type="ECO:0000313" key="6">
    <source>
        <dbReference type="Proteomes" id="UP000435112"/>
    </source>
</evidence>
<keyword evidence="5" id="KW-1185">Reference proteome</keyword>
<comment type="caution">
    <text evidence="1">The sequence shown here is derived from an EMBL/GenBank/DDBJ whole genome shotgun (WGS) entry which is preliminary data.</text>
</comment>
<dbReference type="EMBL" id="QXFT01000053">
    <property type="protein sequence ID" value="KAE9357394.1"/>
    <property type="molecule type" value="Genomic_DNA"/>
</dbReference>
<dbReference type="EMBL" id="QXFU01000052">
    <property type="protein sequence ID" value="KAE9046324.1"/>
    <property type="molecule type" value="Genomic_DNA"/>
</dbReference>
<dbReference type="EMBL" id="QXFV01000899">
    <property type="protein sequence ID" value="KAE9021877.1"/>
    <property type="molecule type" value="Genomic_DNA"/>
</dbReference>
<proteinExistence type="predicted"/>
<dbReference type="Proteomes" id="UP000429607">
    <property type="component" value="Unassembled WGS sequence"/>
</dbReference>
<evidence type="ECO:0000313" key="5">
    <source>
        <dbReference type="Proteomes" id="UP000434957"/>
    </source>
</evidence>
<dbReference type="Proteomes" id="UP000435112">
    <property type="component" value="Unassembled WGS sequence"/>
</dbReference>
<evidence type="ECO:0000313" key="2">
    <source>
        <dbReference type="EMBL" id="KAE9046324.1"/>
    </source>
</evidence>
<dbReference type="Proteomes" id="UP000434957">
    <property type="component" value="Unassembled WGS sequence"/>
</dbReference>